<proteinExistence type="predicted"/>
<accession>A0A239PC83</accession>
<gene>
    <name evidence="2" type="ORF">SAMN05421812_117102</name>
</gene>
<evidence type="ECO:0000259" key="1">
    <source>
        <dbReference type="Pfam" id="PF00144"/>
    </source>
</evidence>
<dbReference type="InterPro" id="IPR012338">
    <property type="entry name" value="Beta-lactam/transpept-like"/>
</dbReference>
<dbReference type="Proteomes" id="UP000198362">
    <property type="component" value="Unassembled WGS sequence"/>
</dbReference>
<sequence length="303" mass="32419">MLEIENFSGVIVVARDGQPPAIRTTGPWTPDTPFQIASVSKNFAATLALMLVEDGLLDLHEPVTRWLPEAQEGISLHHLLSNTSGIGHWQDVPGMDPETPATRDERLALVVRAPLLSEPGTEFRYSSPAFLLASVVAERAAGRPYTELLSEKVIEPLGLTATGSGVAPVGVAPGHHAGTPVEPWDLRSMIGSGDLFSTATDLVAYAHALHDGNLVSPASLALMRTRHIAFPEPERTPDGRHSIAGYGYGHYVGTFDGRPAVLHTGDNPGYKSLLGWFPDGVVVVALSNDDAVQWEDVLPHLLS</sequence>
<dbReference type="SUPFAM" id="SSF56601">
    <property type="entry name" value="beta-lactamase/transpeptidase-like"/>
    <property type="match status" value="1"/>
</dbReference>
<dbReference type="EMBL" id="FZPH01000017">
    <property type="protein sequence ID" value="SNT64562.1"/>
    <property type="molecule type" value="Genomic_DNA"/>
</dbReference>
<name>A0A239PC83_9ACTN</name>
<keyword evidence="3" id="KW-1185">Reference proteome</keyword>
<dbReference type="Pfam" id="PF00144">
    <property type="entry name" value="Beta-lactamase"/>
    <property type="match status" value="1"/>
</dbReference>
<dbReference type="RefSeq" id="WP_089254464.1">
    <property type="nucleotide sequence ID" value="NZ_FZPH01000017.1"/>
</dbReference>
<dbReference type="PANTHER" id="PTHR46825:SF9">
    <property type="entry name" value="BETA-LACTAMASE-RELATED DOMAIN-CONTAINING PROTEIN"/>
    <property type="match status" value="1"/>
</dbReference>
<dbReference type="OrthoDB" id="9809635at2"/>
<feature type="domain" description="Beta-lactamase-related" evidence="1">
    <location>
        <begin position="9"/>
        <end position="290"/>
    </location>
</feature>
<evidence type="ECO:0000313" key="2">
    <source>
        <dbReference type="EMBL" id="SNT64562.1"/>
    </source>
</evidence>
<dbReference type="PANTHER" id="PTHR46825">
    <property type="entry name" value="D-ALANYL-D-ALANINE-CARBOXYPEPTIDASE/ENDOPEPTIDASE AMPH"/>
    <property type="match status" value="1"/>
</dbReference>
<evidence type="ECO:0000313" key="3">
    <source>
        <dbReference type="Proteomes" id="UP000198362"/>
    </source>
</evidence>
<dbReference type="InterPro" id="IPR050491">
    <property type="entry name" value="AmpC-like"/>
</dbReference>
<protein>
    <submittedName>
        <fullName evidence="2">CubicO group peptidase, beta-lactamase class C family</fullName>
    </submittedName>
</protein>
<dbReference type="InterPro" id="IPR001466">
    <property type="entry name" value="Beta-lactam-related"/>
</dbReference>
<dbReference type="AlphaFoldDB" id="A0A239PC83"/>
<reference evidence="2 3" key="1">
    <citation type="submission" date="2017-06" db="EMBL/GenBank/DDBJ databases">
        <authorList>
            <person name="Kim H.J."/>
            <person name="Triplett B.A."/>
        </authorList>
    </citation>
    <scope>NUCLEOTIDE SEQUENCE [LARGE SCALE GENOMIC DNA]</scope>
    <source>
        <strain evidence="2 3">CGMCC 4.5593</strain>
    </source>
</reference>
<organism evidence="2 3">
    <name type="scientific">Asanoa hainanensis</name>
    <dbReference type="NCBI Taxonomy" id="560556"/>
    <lineage>
        <taxon>Bacteria</taxon>
        <taxon>Bacillati</taxon>
        <taxon>Actinomycetota</taxon>
        <taxon>Actinomycetes</taxon>
        <taxon>Micromonosporales</taxon>
        <taxon>Micromonosporaceae</taxon>
        <taxon>Asanoa</taxon>
    </lineage>
</organism>
<dbReference type="Gene3D" id="3.40.710.10">
    <property type="entry name" value="DD-peptidase/beta-lactamase superfamily"/>
    <property type="match status" value="1"/>
</dbReference>